<protein>
    <submittedName>
        <fullName evidence="5">Metallophosphoesterase</fullName>
    </submittedName>
</protein>
<dbReference type="GO" id="GO:0008758">
    <property type="term" value="F:UDP-2,3-diacylglucosamine hydrolase activity"/>
    <property type="evidence" value="ECO:0007669"/>
    <property type="project" value="TreeGrafter"/>
</dbReference>
<gene>
    <name evidence="5" type="ORF">HGMM_F11F07C07</name>
</gene>
<evidence type="ECO:0000259" key="4">
    <source>
        <dbReference type="Pfam" id="PF00149"/>
    </source>
</evidence>
<dbReference type="Gene3D" id="3.60.21.10">
    <property type="match status" value="1"/>
</dbReference>
<feature type="compositionally biased region" description="Basic and acidic residues" evidence="3">
    <location>
        <begin position="1"/>
        <end position="16"/>
    </location>
</feature>
<dbReference type="CDD" id="cd07385">
    <property type="entry name" value="MPP_YkuE_C"/>
    <property type="match status" value="1"/>
</dbReference>
<dbReference type="GO" id="GO:0046872">
    <property type="term" value="F:metal ion binding"/>
    <property type="evidence" value="ECO:0007669"/>
    <property type="project" value="UniProtKB-KW"/>
</dbReference>
<evidence type="ECO:0000256" key="1">
    <source>
        <dbReference type="ARBA" id="ARBA00022723"/>
    </source>
</evidence>
<dbReference type="EMBL" id="AP011672">
    <property type="protein sequence ID" value="BAL53935.1"/>
    <property type="molecule type" value="Genomic_DNA"/>
</dbReference>
<sequence>MRPKRQVPDSQRDRPRSASSRNSTRRRGLAYWLGRAWAHWTYARHVEPHWLEVTRWQLPLANWPEALDGLRIAHLTDFHVGRRVPLSLLVEAVDLANAQKPHLIALTGDFVHAGRGYVEQVAEVLSRLRAPLGVVAVLGNHDFAKRTRLGWAHSGLPLRIEAALRQRGVRVLRNEAWQVERNGAAFYVVGVDDLWSGRCDVQAAFRGIPAQAPCLLLAHHPQTIERLAGHRAILTLSGHTHGGQVNWPGLGPLFLGGKMRRWATGLFHQRNGWLYVNRGVGYGLRLRYRARPEVAVFTLLSRNENRLAHGRHL</sequence>
<feature type="domain" description="Calcineurin-like phosphoesterase" evidence="4">
    <location>
        <begin position="70"/>
        <end position="242"/>
    </location>
</feature>
<keyword evidence="2" id="KW-0378">Hydrolase</keyword>
<dbReference type="GO" id="GO:0009245">
    <property type="term" value="P:lipid A biosynthetic process"/>
    <property type="evidence" value="ECO:0007669"/>
    <property type="project" value="TreeGrafter"/>
</dbReference>
<dbReference type="InterPro" id="IPR004843">
    <property type="entry name" value="Calcineurin-like_PHP"/>
</dbReference>
<dbReference type="AlphaFoldDB" id="H5SCP9"/>
<dbReference type="GO" id="GO:0016020">
    <property type="term" value="C:membrane"/>
    <property type="evidence" value="ECO:0007669"/>
    <property type="project" value="GOC"/>
</dbReference>
<evidence type="ECO:0000313" key="5">
    <source>
        <dbReference type="EMBL" id="BAL53935.1"/>
    </source>
</evidence>
<dbReference type="InterPro" id="IPR051158">
    <property type="entry name" value="Metallophosphoesterase_sf"/>
</dbReference>
<evidence type="ECO:0000256" key="3">
    <source>
        <dbReference type="SAM" id="MobiDB-lite"/>
    </source>
</evidence>
<organism evidence="5">
    <name type="scientific">uncultured Planctomycetota bacterium</name>
    <dbReference type="NCBI Taxonomy" id="120965"/>
    <lineage>
        <taxon>Bacteria</taxon>
        <taxon>Pseudomonadati</taxon>
        <taxon>Planctomycetota</taxon>
        <taxon>environmental samples</taxon>
    </lineage>
</organism>
<dbReference type="Pfam" id="PF00149">
    <property type="entry name" value="Metallophos"/>
    <property type="match status" value="1"/>
</dbReference>
<dbReference type="PANTHER" id="PTHR31302">
    <property type="entry name" value="TRANSMEMBRANE PROTEIN WITH METALLOPHOSPHOESTERASE DOMAIN-RELATED"/>
    <property type="match status" value="1"/>
</dbReference>
<accession>H5SCP9</accession>
<reference evidence="5" key="2">
    <citation type="journal article" date="2012" name="PLoS ONE">
        <title>A Deeply Branching Thermophilic Bacterium with an Ancient Acetyl-CoA Pathway Dominates a Subsurface Ecosystem.</title>
        <authorList>
            <person name="Takami H."/>
            <person name="Noguchi H."/>
            <person name="Takaki Y."/>
            <person name="Uchiyama I."/>
            <person name="Toyoda A."/>
            <person name="Nishi S."/>
            <person name="Chee G.-J."/>
            <person name="Arai W."/>
            <person name="Nunoura T."/>
            <person name="Itoh T."/>
            <person name="Hattori M."/>
            <person name="Takai K."/>
        </authorList>
    </citation>
    <scope>NUCLEOTIDE SEQUENCE</scope>
</reference>
<keyword evidence="1" id="KW-0479">Metal-binding</keyword>
<name>H5SCP9_9BACT</name>
<proteinExistence type="predicted"/>
<feature type="region of interest" description="Disordered" evidence="3">
    <location>
        <begin position="1"/>
        <end position="22"/>
    </location>
</feature>
<dbReference type="InterPro" id="IPR029052">
    <property type="entry name" value="Metallo-depent_PP-like"/>
</dbReference>
<dbReference type="SUPFAM" id="SSF56300">
    <property type="entry name" value="Metallo-dependent phosphatases"/>
    <property type="match status" value="1"/>
</dbReference>
<evidence type="ECO:0000256" key="2">
    <source>
        <dbReference type="ARBA" id="ARBA00022801"/>
    </source>
</evidence>
<dbReference type="PANTHER" id="PTHR31302:SF31">
    <property type="entry name" value="PHOSPHODIESTERASE YAEI"/>
    <property type="match status" value="1"/>
</dbReference>
<reference evidence="5" key="1">
    <citation type="journal article" date="2005" name="Environ. Microbiol.">
        <title>Genetic and functional properties of uncultivated thermophilic crenarchaeotes from a subsurface gold mine as revealed by analysis of genome fragments.</title>
        <authorList>
            <person name="Nunoura T."/>
            <person name="Hirayama H."/>
            <person name="Takami H."/>
            <person name="Oida H."/>
            <person name="Nishi S."/>
            <person name="Shimamura S."/>
            <person name="Suzuki Y."/>
            <person name="Inagaki F."/>
            <person name="Takai K."/>
            <person name="Nealson K.H."/>
            <person name="Horikoshi K."/>
        </authorList>
    </citation>
    <scope>NUCLEOTIDE SEQUENCE</scope>
</reference>